<evidence type="ECO:0000313" key="1">
    <source>
        <dbReference type="EMBL" id="KAH1901051.1"/>
    </source>
</evidence>
<dbReference type="PROSITE" id="PS50011">
    <property type="entry name" value="PROTEIN_KINASE_DOM"/>
    <property type="match status" value="1"/>
</dbReference>
<dbReference type="Proteomes" id="UP000813423">
    <property type="component" value="Unassembled WGS sequence"/>
</dbReference>
<comment type="caution">
    <text evidence="1">The sequence shown here is derived from an EMBL/GenBank/DDBJ whole genome shotgun (WGS) entry which is preliminary data.</text>
</comment>
<dbReference type="EMBL" id="JAIBSC010000070">
    <property type="protein sequence ID" value="KAH1901051.1"/>
    <property type="molecule type" value="Genomic_DNA"/>
</dbReference>
<dbReference type="AlphaFoldDB" id="A0A8H4HJX4"/>
<name>A0A8H4HJX4_ASPFM</name>
<dbReference type="GO" id="GO:0004672">
    <property type="term" value="F:protein kinase activity"/>
    <property type="evidence" value="ECO:0007669"/>
    <property type="project" value="InterPro"/>
</dbReference>
<gene>
    <name evidence="1" type="ORF">KXV57_008242</name>
</gene>
<organism evidence="1 2">
    <name type="scientific">Aspergillus fumigatus</name>
    <name type="common">Neosartorya fumigata</name>
    <dbReference type="NCBI Taxonomy" id="746128"/>
    <lineage>
        <taxon>Eukaryota</taxon>
        <taxon>Fungi</taxon>
        <taxon>Dikarya</taxon>
        <taxon>Ascomycota</taxon>
        <taxon>Pezizomycotina</taxon>
        <taxon>Eurotiomycetes</taxon>
        <taxon>Eurotiomycetidae</taxon>
        <taxon>Eurotiales</taxon>
        <taxon>Aspergillaceae</taxon>
        <taxon>Aspergillus</taxon>
        <taxon>Aspergillus subgen. Fumigati</taxon>
    </lineage>
</organism>
<evidence type="ECO:0000313" key="2">
    <source>
        <dbReference type="Proteomes" id="UP000813423"/>
    </source>
</evidence>
<dbReference type="InterPro" id="IPR000719">
    <property type="entry name" value="Prot_kinase_dom"/>
</dbReference>
<dbReference type="GO" id="GO:0005524">
    <property type="term" value="F:ATP binding"/>
    <property type="evidence" value="ECO:0007669"/>
    <property type="project" value="InterPro"/>
</dbReference>
<reference evidence="1" key="1">
    <citation type="submission" date="2021-08" db="EMBL/GenBank/DDBJ databases">
        <title>Global Aspergillus fumigatus from environmental and clinical sources.</title>
        <authorList>
            <person name="Barber A."/>
            <person name="Sae-Ong T."/>
        </authorList>
    </citation>
    <scope>NUCLEOTIDE SEQUENCE</scope>
    <source>
        <strain evidence="1">NRZ-2016-071</strain>
    </source>
</reference>
<sequence length="169" mass="18377">MELCSAVSWLESLGRVHGDIRPPNLLLDAEDHLKLADFDSVASVGEPYAGAAPPWARLLGSEAGSENGTFGMCGARTEQFAIGSIIYSMKGEIVKRLQKMVFPTLNGGDLDRIIERCWKGGFSSLCDLLEEAKLLHGAKQLPRATSLSREDCDEIRKECVLLVEDGLLA</sequence>
<dbReference type="Gene3D" id="1.10.510.10">
    <property type="entry name" value="Transferase(Phosphotransferase) domain 1"/>
    <property type="match status" value="1"/>
</dbReference>
<dbReference type="InterPro" id="IPR011009">
    <property type="entry name" value="Kinase-like_dom_sf"/>
</dbReference>
<protein>
    <submittedName>
        <fullName evidence="1">Uncharacterized protein</fullName>
    </submittedName>
</protein>
<proteinExistence type="predicted"/>
<accession>A0A8H4HJX4</accession>
<dbReference type="SUPFAM" id="SSF56112">
    <property type="entry name" value="Protein kinase-like (PK-like)"/>
    <property type="match status" value="1"/>
</dbReference>